<dbReference type="Gene3D" id="3.30.1490.70">
    <property type="match status" value="1"/>
</dbReference>
<dbReference type="PANTHER" id="PTHR45674:SF4">
    <property type="entry name" value="DNA LIGASE 1"/>
    <property type="match status" value="1"/>
</dbReference>
<gene>
    <name evidence="4" type="ORF">JCM16418_1384</name>
</gene>
<name>W7Y8U4_9BACL</name>
<dbReference type="AlphaFoldDB" id="W7Y8U4"/>
<comment type="caution">
    <text evidence="4">The sequence shown here is derived from an EMBL/GenBank/DDBJ whole genome shotgun (WGS) entry which is preliminary data.</text>
</comment>
<evidence type="ECO:0000313" key="5">
    <source>
        <dbReference type="Proteomes" id="UP000019364"/>
    </source>
</evidence>
<dbReference type="GO" id="GO:0006281">
    <property type="term" value="P:DNA repair"/>
    <property type="evidence" value="ECO:0007669"/>
    <property type="project" value="InterPro"/>
</dbReference>
<evidence type="ECO:0000313" key="4">
    <source>
        <dbReference type="EMBL" id="GAF07370.1"/>
    </source>
</evidence>
<dbReference type="GO" id="GO:0006310">
    <property type="term" value="P:DNA recombination"/>
    <property type="evidence" value="ECO:0007669"/>
    <property type="project" value="InterPro"/>
</dbReference>
<accession>W7Y8U4</accession>
<dbReference type="SUPFAM" id="SSF56091">
    <property type="entry name" value="DNA ligase/mRNA capping enzyme, catalytic domain"/>
    <property type="match status" value="1"/>
</dbReference>
<dbReference type="Gene3D" id="3.30.470.30">
    <property type="entry name" value="DNA ligase/mRNA capping enzyme"/>
    <property type="match status" value="1"/>
</dbReference>
<dbReference type="STRING" id="1236976.JCM16418_1384"/>
<dbReference type="eggNOG" id="COG1793">
    <property type="taxonomic scope" value="Bacteria"/>
</dbReference>
<dbReference type="PANTHER" id="PTHR45674">
    <property type="entry name" value="DNA LIGASE 1/3 FAMILY MEMBER"/>
    <property type="match status" value="1"/>
</dbReference>
<sequence>MFISPMLLQYAENNLPFDSESTRCELKFDGIRLLVSKMDRIRLYTRHNNEVTSLFPELLDIDLSAGTVLDGEVILTVDQGKPDFEEMMIRYKSKRDKIKVTFVAFDIIKYKGIDVTGLPLHKRKDLLEDAFVESLRYVSKWKLHRIL</sequence>
<keyword evidence="5" id="KW-1185">Reference proteome</keyword>
<dbReference type="InterPro" id="IPR050191">
    <property type="entry name" value="ATP-dep_DNA_ligase"/>
</dbReference>
<evidence type="ECO:0000256" key="2">
    <source>
        <dbReference type="ARBA" id="ARBA00022598"/>
    </source>
</evidence>
<organism evidence="4 5">
    <name type="scientific">Paenibacillus pini JCM 16418</name>
    <dbReference type="NCBI Taxonomy" id="1236976"/>
    <lineage>
        <taxon>Bacteria</taxon>
        <taxon>Bacillati</taxon>
        <taxon>Bacillota</taxon>
        <taxon>Bacilli</taxon>
        <taxon>Bacillales</taxon>
        <taxon>Paenibacillaceae</taxon>
        <taxon>Paenibacillus</taxon>
    </lineage>
</organism>
<dbReference type="GO" id="GO:0003910">
    <property type="term" value="F:DNA ligase (ATP) activity"/>
    <property type="evidence" value="ECO:0007669"/>
    <property type="project" value="InterPro"/>
</dbReference>
<proteinExistence type="inferred from homology"/>
<dbReference type="Pfam" id="PF01068">
    <property type="entry name" value="DNA_ligase_A_M"/>
    <property type="match status" value="1"/>
</dbReference>
<comment type="similarity">
    <text evidence="1">Belongs to the ATP-dependent DNA ligase family.</text>
</comment>
<dbReference type="GO" id="GO:0005524">
    <property type="term" value="F:ATP binding"/>
    <property type="evidence" value="ECO:0007669"/>
    <property type="project" value="InterPro"/>
</dbReference>
<reference evidence="4 5" key="1">
    <citation type="journal article" date="2014" name="Genome Announc.">
        <title>Draft Genome Sequence of Paenibacillus pini JCM 16418T, Isolated from the Rhizosphere of Pine Tree.</title>
        <authorList>
            <person name="Yuki M."/>
            <person name="Oshima K."/>
            <person name="Suda W."/>
            <person name="Oshida Y."/>
            <person name="Kitamura K."/>
            <person name="Iida Y."/>
            <person name="Hattori M."/>
            <person name="Ohkuma M."/>
        </authorList>
    </citation>
    <scope>NUCLEOTIDE SEQUENCE [LARGE SCALE GENOMIC DNA]</scope>
    <source>
        <strain evidence="4 5">JCM 16418</strain>
    </source>
</reference>
<dbReference type="EMBL" id="BAVZ01000003">
    <property type="protein sequence ID" value="GAF07370.1"/>
    <property type="molecule type" value="Genomic_DNA"/>
</dbReference>
<protein>
    <submittedName>
        <fullName evidence="4">ATP-dependent DNA ligase</fullName>
    </submittedName>
</protein>
<dbReference type="PROSITE" id="PS50160">
    <property type="entry name" value="DNA_LIGASE_A3"/>
    <property type="match status" value="1"/>
</dbReference>
<dbReference type="InterPro" id="IPR012310">
    <property type="entry name" value="DNA_ligase_ATP-dep_cent"/>
</dbReference>
<keyword evidence="2 4" id="KW-0436">Ligase</keyword>
<evidence type="ECO:0000256" key="1">
    <source>
        <dbReference type="ARBA" id="ARBA00007572"/>
    </source>
</evidence>
<evidence type="ECO:0000259" key="3">
    <source>
        <dbReference type="PROSITE" id="PS50160"/>
    </source>
</evidence>
<feature type="domain" description="ATP-dependent DNA ligase family profile" evidence="3">
    <location>
        <begin position="93"/>
        <end position="147"/>
    </location>
</feature>
<dbReference type="Proteomes" id="UP000019364">
    <property type="component" value="Unassembled WGS sequence"/>
</dbReference>